<gene>
    <name evidence="3" type="ORF">BO86DRAFT_385427</name>
</gene>
<accession>A0A8T8XF53</accession>
<dbReference type="RefSeq" id="XP_025532482.1">
    <property type="nucleotide sequence ID" value="XM_025671101.1"/>
</dbReference>
<sequence length="125" mass="13681">MLLCLQIQHQFPVLSVLLLQVHPEQTPPEPCEPETSAFIHPSRNIPAANIPLRIAHCILSTSQSFFPQLSYFLLNHSSGPTPGAKRTATSVADSNRHTQGCPAQSPRPRNPDVSSSLYPTYGKVV</sequence>
<keyword evidence="2" id="KW-0732">Signal</keyword>
<name>A0A8T8XF53_ASPJA</name>
<feature type="region of interest" description="Disordered" evidence="1">
    <location>
        <begin position="81"/>
        <end position="125"/>
    </location>
</feature>
<dbReference type="EMBL" id="KZ824772">
    <property type="protein sequence ID" value="RAH86588.1"/>
    <property type="molecule type" value="Genomic_DNA"/>
</dbReference>
<dbReference type="AlphaFoldDB" id="A0A8T8XF53"/>
<feature type="signal peptide" evidence="2">
    <location>
        <begin position="1"/>
        <end position="23"/>
    </location>
</feature>
<dbReference type="GeneID" id="37174793"/>
<evidence type="ECO:0000256" key="1">
    <source>
        <dbReference type="SAM" id="MobiDB-lite"/>
    </source>
</evidence>
<feature type="compositionally biased region" description="Polar residues" evidence="1">
    <location>
        <begin position="87"/>
        <end position="102"/>
    </location>
</feature>
<keyword evidence="4" id="KW-1185">Reference proteome</keyword>
<feature type="chain" id="PRO_5035823854" evidence="2">
    <location>
        <begin position="24"/>
        <end position="125"/>
    </location>
</feature>
<proteinExistence type="predicted"/>
<dbReference type="Proteomes" id="UP000249497">
    <property type="component" value="Unassembled WGS sequence"/>
</dbReference>
<reference evidence="3 4" key="1">
    <citation type="submission" date="2018-02" db="EMBL/GenBank/DDBJ databases">
        <title>The genomes of Aspergillus section Nigri reveals drivers in fungal speciation.</title>
        <authorList>
            <consortium name="DOE Joint Genome Institute"/>
            <person name="Vesth T.C."/>
            <person name="Nybo J."/>
            <person name="Theobald S."/>
            <person name="Brandl J."/>
            <person name="Frisvad J.C."/>
            <person name="Nielsen K.F."/>
            <person name="Lyhne E.K."/>
            <person name="Kogle M.E."/>
            <person name="Kuo A."/>
            <person name="Riley R."/>
            <person name="Clum A."/>
            <person name="Nolan M."/>
            <person name="Lipzen A."/>
            <person name="Salamov A."/>
            <person name="Henrissat B."/>
            <person name="Wiebenga A."/>
            <person name="De vries R.P."/>
            <person name="Grigoriev I.V."/>
            <person name="Mortensen U.H."/>
            <person name="Andersen M.R."/>
            <person name="Baker S.E."/>
        </authorList>
    </citation>
    <scope>NUCLEOTIDE SEQUENCE [LARGE SCALE GENOMIC DNA]</scope>
    <source>
        <strain evidence="3 4">CBS 114.51</strain>
    </source>
</reference>
<evidence type="ECO:0000313" key="3">
    <source>
        <dbReference type="EMBL" id="RAH86588.1"/>
    </source>
</evidence>
<evidence type="ECO:0000313" key="4">
    <source>
        <dbReference type="Proteomes" id="UP000249497"/>
    </source>
</evidence>
<organism evidence="3 4">
    <name type="scientific">Aspergillus japonicus CBS 114.51</name>
    <dbReference type="NCBI Taxonomy" id="1448312"/>
    <lineage>
        <taxon>Eukaryota</taxon>
        <taxon>Fungi</taxon>
        <taxon>Dikarya</taxon>
        <taxon>Ascomycota</taxon>
        <taxon>Pezizomycotina</taxon>
        <taxon>Eurotiomycetes</taxon>
        <taxon>Eurotiomycetidae</taxon>
        <taxon>Eurotiales</taxon>
        <taxon>Aspergillaceae</taxon>
        <taxon>Aspergillus</taxon>
        <taxon>Aspergillus subgen. Circumdati</taxon>
    </lineage>
</organism>
<protein>
    <submittedName>
        <fullName evidence="3">Uncharacterized protein</fullName>
    </submittedName>
</protein>
<evidence type="ECO:0000256" key="2">
    <source>
        <dbReference type="SAM" id="SignalP"/>
    </source>
</evidence>